<feature type="domain" description="MULE transposase" evidence="2">
    <location>
        <begin position="224"/>
        <end position="318"/>
    </location>
</feature>
<sequence length="362" mass="41932">MIVEEDNDLKVGMEVQSDSEAYNLYNSYALKRGRIRKDGSNNIRQREFVCSKQGFYMDEPGEMNKLNRLETRTGCEAFVRFTVNNGTWTISCINSSHNHELAKPEERQFLRSGRKIPDGHGSVISSMVDAGIGPTKSYFFLANEVGGAENLGFLRKDATNYLQQKKNKMMEAGDAQTLLNHFKCKQGEDPNFFYSIQVDQDNRMTNFFWRDSRSKFDYDCFGDVVCFDTTFRTNKYNLICAPFVGVNHHWKNVLFGCAFLLNESTESFVWLFESFLESMGNKQPKTIFTDQDKAMENAIAKTFPNARHRLCTWHISKNATQHLANHYANPEFKRLFNKCFYGCLSEMEFEASWNDMINKFNL</sequence>
<dbReference type="InterPro" id="IPR018289">
    <property type="entry name" value="MULE_transposase_dom"/>
</dbReference>
<dbReference type="AlphaFoldDB" id="A0AA39VJN7"/>
<protein>
    <recommendedName>
        <fullName evidence="5">Protein FAR1-RELATED SEQUENCE</fullName>
    </recommendedName>
</protein>
<dbReference type="Proteomes" id="UP001168877">
    <property type="component" value="Unassembled WGS sequence"/>
</dbReference>
<gene>
    <name evidence="3" type="ORF">LWI29_034986</name>
</gene>
<dbReference type="Pfam" id="PF03101">
    <property type="entry name" value="FAR1"/>
    <property type="match status" value="1"/>
</dbReference>
<accession>A0AA39VJN7</accession>
<dbReference type="EMBL" id="JAUESC010000384">
    <property type="protein sequence ID" value="KAK0583240.1"/>
    <property type="molecule type" value="Genomic_DNA"/>
</dbReference>
<feature type="domain" description="FAR1" evidence="1">
    <location>
        <begin position="27"/>
        <end position="102"/>
    </location>
</feature>
<evidence type="ECO:0000259" key="1">
    <source>
        <dbReference type="Pfam" id="PF03101"/>
    </source>
</evidence>
<evidence type="ECO:0000259" key="2">
    <source>
        <dbReference type="Pfam" id="PF10551"/>
    </source>
</evidence>
<dbReference type="PANTHER" id="PTHR47718">
    <property type="entry name" value="OS01G0519700 PROTEIN"/>
    <property type="match status" value="1"/>
</dbReference>
<organism evidence="3 4">
    <name type="scientific">Acer saccharum</name>
    <name type="common">Sugar maple</name>
    <dbReference type="NCBI Taxonomy" id="4024"/>
    <lineage>
        <taxon>Eukaryota</taxon>
        <taxon>Viridiplantae</taxon>
        <taxon>Streptophyta</taxon>
        <taxon>Embryophyta</taxon>
        <taxon>Tracheophyta</taxon>
        <taxon>Spermatophyta</taxon>
        <taxon>Magnoliopsida</taxon>
        <taxon>eudicotyledons</taxon>
        <taxon>Gunneridae</taxon>
        <taxon>Pentapetalae</taxon>
        <taxon>rosids</taxon>
        <taxon>malvids</taxon>
        <taxon>Sapindales</taxon>
        <taxon>Sapindaceae</taxon>
        <taxon>Hippocastanoideae</taxon>
        <taxon>Acereae</taxon>
        <taxon>Acer</taxon>
    </lineage>
</organism>
<evidence type="ECO:0008006" key="5">
    <source>
        <dbReference type="Google" id="ProtNLM"/>
    </source>
</evidence>
<evidence type="ECO:0000313" key="4">
    <source>
        <dbReference type="Proteomes" id="UP001168877"/>
    </source>
</evidence>
<reference evidence="3" key="2">
    <citation type="submission" date="2023-06" db="EMBL/GenBank/DDBJ databases">
        <authorList>
            <person name="Swenson N.G."/>
            <person name="Wegrzyn J.L."/>
            <person name="Mcevoy S.L."/>
        </authorList>
    </citation>
    <scope>NUCLEOTIDE SEQUENCE</scope>
    <source>
        <strain evidence="3">NS2018</strain>
        <tissue evidence="3">Leaf</tissue>
    </source>
</reference>
<evidence type="ECO:0000313" key="3">
    <source>
        <dbReference type="EMBL" id="KAK0583240.1"/>
    </source>
</evidence>
<reference evidence="3" key="1">
    <citation type="journal article" date="2022" name="Plant J.">
        <title>Strategies of tolerance reflected in two North American maple genomes.</title>
        <authorList>
            <person name="McEvoy S.L."/>
            <person name="Sezen U.U."/>
            <person name="Trouern-Trend A."/>
            <person name="McMahon S.M."/>
            <person name="Schaberg P.G."/>
            <person name="Yang J."/>
            <person name="Wegrzyn J.L."/>
            <person name="Swenson N.G."/>
        </authorList>
    </citation>
    <scope>NUCLEOTIDE SEQUENCE</scope>
    <source>
        <strain evidence="3">NS2018</strain>
    </source>
</reference>
<dbReference type="PANTHER" id="PTHR47718:SF17">
    <property type="entry name" value="PROTEIN FAR1-RELATED SEQUENCE 5-LIKE"/>
    <property type="match status" value="1"/>
</dbReference>
<dbReference type="InterPro" id="IPR004330">
    <property type="entry name" value="FAR1_DNA_bnd_dom"/>
</dbReference>
<dbReference type="Pfam" id="PF10551">
    <property type="entry name" value="MULE"/>
    <property type="match status" value="1"/>
</dbReference>
<comment type="caution">
    <text evidence="3">The sequence shown here is derived from an EMBL/GenBank/DDBJ whole genome shotgun (WGS) entry which is preliminary data.</text>
</comment>
<proteinExistence type="predicted"/>
<name>A0AA39VJN7_ACESA</name>
<keyword evidence="4" id="KW-1185">Reference proteome</keyword>